<dbReference type="PANTHER" id="PTHR11576">
    <property type="entry name" value="ZONA PELLUCIDA SPERM-BINDING PROTEIN 3"/>
    <property type="match status" value="1"/>
</dbReference>
<name>A0AAD8ZKY1_9TELE</name>
<dbReference type="InterPro" id="IPR042235">
    <property type="entry name" value="ZP-C_dom"/>
</dbReference>
<dbReference type="EMBL" id="JAROKS010000012">
    <property type="protein sequence ID" value="KAK1799355.1"/>
    <property type="molecule type" value="Genomic_DNA"/>
</dbReference>
<accession>A0AAD8ZKY1</accession>
<keyword evidence="4" id="KW-1185">Reference proteome</keyword>
<gene>
    <name evidence="3" type="ORF">P4O66_007591</name>
</gene>
<dbReference type="InterPro" id="IPR055355">
    <property type="entry name" value="ZP-C"/>
</dbReference>
<dbReference type="GO" id="GO:2000344">
    <property type="term" value="P:positive regulation of acrosome reaction"/>
    <property type="evidence" value="ECO:0007669"/>
    <property type="project" value="TreeGrafter"/>
</dbReference>
<dbReference type="Pfam" id="PF00100">
    <property type="entry name" value="Zona_pellucida"/>
    <property type="match status" value="1"/>
</dbReference>
<proteinExistence type="predicted"/>
<dbReference type="GO" id="GO:0032190">
    <property type="term" value="F:acrosin binding"/>
    <property type="evidence" value="ECO:0007669"/>
    <property type="project" value="TreeGrafter"/>
</dbReference>
<evidence type="ECO:0000256" key="1">
    <source>
        <dbReference type="ARBA" id="ARBA00023157"/>
    </source>
</evidence>
<evidence type="ECO:0000313" key="3">
    <source>
        <dbReference type="EMBL" id="KAK1799355.1"/>
    </source>
</evidence>
<dbReference type="AlphaFoldDB" id="A0AAD8ZKY1"/>
<sequence length="100" mass="11246">MTGNLKGSPNQYFLNDVINVEASVIQFYHVPLRVYVDSCVATVAPDVNAVPRYAFIEEYGCLIDAKLTGSQSHFLPPKMKQTGCDFVWRHSSFSRTTVAW</sequence>
<reference evidence="3" key="1">
    <citation type="submission" date="2023-03" db="EMBL/GenBank/DDBJ databases">
        <title>Electrophorus voltai genome.</title>
        <authorList>
            <person name="Bian C."/>
        </authorList>
    </citation>
    <scope>NUCLEOTIDE SEQUENCE</scope>
    <source>
        <strain evidence="3">CB-2022</strain>
        <tissue evidence="3">Muscle</tissue>
    </source>
</reference>
<dbReference type="PANTHER" id="PTHR11576:SF2">
    <property type="entry name" value="ZONA PELLUCIDA SPERM-BINDING PROTEIN 3"/>
    <property type="match status" value="1"/>
</dbReference>
<dbReference type="Proteomes" id="UP001239994">
    <property type="component" value="Unassembled WGS sequence"/>
</dbReference>
<evidence type="ECO:0000313" key="4">
    <source>
        <dbReference type="Proteomes" id="UP001239994"/>
    </source>
</evidence>
<keyword evidence="1" id="KW-1015">Disulfide bond</keyword>
<protein>
    <recommendedName>
        <fullName evidence="2">ZP domain-containing protein</fullName>
    </recommendedName>
</protein>
<dbReference type="InterPro" id="IPR001507">
    <property type="entry name" value="ZP_dom"/>
</dbReference>
<evidence type="ECO:0000259" key="2">
    <source>
        <dbReference type="PROSITE" id="PS51034"/>
    </source>
</evidence>
<dbReference type="FunFam" id="2.60.40.4100:FF:000002">
    <property type="entry name" value="Zona pellucida sperm-binding protein 3"/>
    <property type="match status" value="1"/>
</dbReference>
<dbReference type="PROSITE" id="PS51034">
    <property type="entry name" value="ZP_2"/>
    <property type="match status" value="1"/>
</dbReference>
<dbReference type="GO" id="GO:0007339">
    <property type="term" value="P:binding of sperm to zona pellucida"/>
    <property type="evidence" value="ECO:0007669"/>
    <property type="project" value="TreeGrafter"/>
</dbReference>
<comment type="caution">
    <text evidence="3">The sequence shown here is derived from an EMBL/GenBank/DDBJ whole genome shotgun (WGS) entry which is preliminary data.</text>
</comment>
<organism evidence="3 4">
    <name type="scientific">Electrophorus voltai</name>
    <dbReference type="NCBI Taxonomy" id="2609070"/>
    <lineage>
        <taxon>Eukaryota</taxon>
        <taxon>Metazoa</taxon>
        <taxon>Chordata</taxon>
        <taxon>Craniata</taxon>
        <taxon>Vertebrata</taxon>
        <taxon>Euteleostomi</taxon>
        <taxon>Actinopterygii</taxon>
        <taxon>Neopterygii</taxon>
        <taxon>Teleostei</taxon>
        <taxon>Ostariophysi</taxon>
        <taxon>Gymnotiformes</taxon>
        <taxon>Gymnotoidei</taxon>
        <taxon>Gymnotidae</taxon>
        <taxon>Electrophorus</taxon>
    </lineage>
</organism>
<dbReference type="GO" id="GO:0035803">
    <property type="term" value="P:egg coat formation"/>
    <property type="evidence" value="ECO:0007669"/>
    <property type="project" value="TreeGrafter"/>
</dbReference>
<feature type="domain" description="ZP" evidence="2">
    <location>
        <begin position="1"/>
        <end position="100"/>
    </location>
</feature>
<dbReference type="GO" id="GO:0031012">
    <property type="term" value="C:extracellular matrix"/>
    <property type="evidence" value="ECO:0007669"/>
    <property type="project" value="TreeGrafter"/>
</dbReference>
<dbReference type="Gene3D" id="2.60.40.4100">
    <property type="entry name" value="Zona pellucida, ZP-C domain"/>
    <property type="match status" value="1"/>
</dbReference>